<accession>A0A0D2LPA1</accession>
<name>A0A0D2LPA1_9CHLO</name>
<evidence type="ECO:0000313" key="2">
    <source>
        <dbReference type="Proteomes" id="UP000054498"/>
    </source>
</evidence>
<protein>
    <submittedName>
        <fullName evidence="1">Uncharacterized protein</fullName>
    </submittedName>
</protein>
<gene>
    <name evidence="1" type="ORF">MNEG_16132</name>
</gene>
<dbReference type="KEGG" id="mng:MNEG_16132"/>
<dbReference type="EMBL" id="KK106241">
    <property type="protein sequence ID" value="KIY91831.1"/>
    <property type="molecule type" value="Genomic_DNA"/>
</dbReference>
<dbReference type="OrthoDB" id="542031at2759"/>
<sequence>MPSENWWEDELEYDAITEILEPKRVSLLTPQQCASSGAAAAAMGDPPFAAAFASAAAREAAERLWAELGRA</sequence>
<dbReference type="GeneID" id="25733862"/>
<dbReference type="RefSeq" id="XP_013890851.1">
    <property type="nucleotide sequence ID" value="XM_014035397.1"/>
</dbReference>
<organism evidence="1 2">
    <name type="scientific">Monoraphidium neglectum</name>
    <dbReference type="NCBI Taxonomy" id="145388"/>
    <lineage>
        <taxon>Eukaryota</taxon>
        <taxon>Viridiplantae</taxon>
        <taxon>Chlorophyta</taxon>
        <taxon>core chlorophytes</taxon>
        <taxon>Chlorophyceae</taxon>
        <taxon>CS clade</taxon>
        <taxon>Sphaeropleales</taxon>
        <taxon>Selenastraceae</taxon>
        <taxon>Monoraphidium</taxon>
    </lineage>
</organism>
<keyword evidence="2" id="KW-1185">Reference proteome</keyword>
<dbReference type="STRING" id="145388.A0A0D2LPA1"/>
<feature type="non-terminal residue" evidence="1">
    <location>
        <position position="71"/>
    </location>
</feature>
<reference evidence="1 2" key="1">
    <citation type="journal article" date="2013" name="BMC Genomics">
        <title>Reconstruction of the lipid metabolism for the microalga Monoraphidium neglectum from its genome sequence reveals characteristics suitable for biofuel production.</title>
        <authorList>
            <person name="Bogen C."/>
            <person name="Al-Dilaimi A."/>
            <person name="Albersmeier A."/>
            <person name="Wichmann J."/>
            <person name="Grundmann M."/>
            <person name="Rupp O."/>
            <person name="Lauersen K.J."/>
            <person name="Blifernez-Klassen O."/>
            <person name="Kalinowski J."/>
            <person name="Goesmann A."/>
            <person name="Mussgnug J.H."/>
            <person name="Kruse O."/>
        </authorList>
    </citation>
    <scope>NUCLEOTIDE SEQUENCE [LARGE SCALE GENOMIC DNA]</scope>
    <source>
        <strain evidence="1 2">SAG 48.87</strain>
    </source>
</reference>
<evidence type="ECO:0000313" key="1">
    <source>
        <dbReference type="EMBL" id="KIY91831.1"/>
    </source>
</evidence>
<dbReference type="Proteomes" id="UP000054498">
    <property type="component" value="Unassembled WGS sequence"/>
</dbReference>
<proteinExistence type="predicted"/>
<dbReference type="AlphaFoldDB" id="A0A0D2LPA1"/>